<feature type="region of interest" description="Disordered" evidence="1">
    <location>
        <begin position="391"/>
        <end position="437"/>
    </location>
</feature>
<dbReference type="OrthoDB" id="3205825at2759"/>
<dbReference type="Proteomes" id="UP000053841">
    <property type="component" value="Unassembled WGS sequence"/>
</dbReference>
<protein>
    <submittedName>
        <fullName evidence="3">Uncharacterized protein</fullName>
    </submittedName>
</protein>
<dbReference type="RefSeq" id="XP_007711918.1">
    <property type="nucleotide sequence ID" value="XM_007713728.1"/>
</dbReference>
<sequence length="437" mass="50095">MNQEFRDNPSFKAWGPFISPNYHNEPITRSDIIIASTVWALTLVNIIIAFFLAVRQTKESRAPLRSIYIWMIWMEMAVCFVMGLECYLHLLKFISPSFAFYFTILFWWCIQVQLLLQIIINRIRVIVPDRNRGRWIMIATATFVTAINISVFNIWIPARLQVNPTYHIANEYWDRIEKGLYLLVDAILNWFFLKTVKENLIKNGLTKYNSLVRFNQKIVIVSLLMDVMIIGAMSIPNSFVYIQFHPLAYMVKLNIEMTMANLIKRIAISTSRKTGMHSMAQEFRSSSELSTGHHTGSAYHRTQRASVHELSSFVSCDADTKAGDRDRIVSFAPVGNQIKKTREVIIRSEVNPYFQKDGTEVEITSGSGALHHRTKSGSGVVVEERVMARRKSMESIAEGNESMKSMKSTDANSKKPDDSDDETALVGNKAWWPRAEE</sequence>
<evidence type="ECO:0000256" key="2">
    <source>
        <dbReference type="SAM" id="Phobius"/>
    </source>
</evidence>
<evidence type="ECO:0000313" key="4">
    <source>
        <dbReference type="Proteomes" id="UP000053841"/>
    </source>
</evidence>
<dbReference type="PANTHER" id="PTHR35179:SF1">
    <property type="entry name" value="INTEGRAL MEMBRANE PROTEIN"/>
    <property type="match status" value="1"/>
</dbReference>
<keyword evidence="2" id="KW-1133">Transmembrane helix</keyword>
<name>W6YE32_COCC2</name>
<evidence type="ECO:0000313" key="3">
    <source>
        <dbReference type="EMBL" id="EUC33774.1"/>
    </source>
</evidence>
<evidence type="ECO:0000256" key="1">
    <source>
        <dbReference type="SAM" id="MobiDB-lite"/>
    </source>
</evidence>
<dbReference type="KEGG" id="bze:COCCADRAFT_95090"/>
<feature type="transmembrane region" description="Helical" evidence="2">
    <location>
        <begin position="66"/>
        <end position="84"/>
    </location>
</feature>
<gene>
    <name evidence="3" type="ORF">COCCADRAFT_95090</name>
</gene>
<dbReference type="HOGENOM" id="CLU_041445_0_1_1"/>
<dbReference type="GeneID" id="19153886"/>
<organism evidence="3 4">
    <name type="scientific">Cochliobolus carbonum (strain 26-R-13)</name>
    <name type="common">Maize leaf spot fungus</name>
    <name type="synonym">Bipolaris zeicola</name>
    <dbReference type="NCBI Taxonomy" id="930089"/>
    <lineage>
        <taxon>Eukaryota</taxon>
        <taxon>Fungi</taxon>
        <taxon>Dikarya</taxon>
        <taxon>Ascomycota</taxon>
        <taxon>Pezizomycotina</taxon>
        <taxon>Dothideomycetes</taxon>
        <taxon>Pleosporomycetidae</taxon>
        <taxon>Pleosporales</taxon>
        <taxon>Pleosporineae</taxon>
        <taxon>Pleosporaceae</taxon>
        <taxon>Bipolaris</taxon>
    </lineage>
</organism>
<dbReference type="AlphaFoldDB" id="W6YE32"/>
<feature type="transmembrane region" description="Helical" evidence="2">
    <location>
        <begin position="104"/>
        <end position="123"/>
    </location>
</feature>
<dbReference type="PANTHER" id="PTHR35179">
    <property type="entry name" value="PROTEIN CBG02620"/>
    <property type="match status" value="1"/>
</dbReference>
<feature type="compositionally biased region" description="Polar residues" evidence="1">
    <location>
        <begin position="402"/>
        <end position="411"/>
    </location>
</feature>
<feature type="transmembrane region" description="Helical" evidence="2">
    <location>
        <begin position="135"/>
        <end position="156"/>
    </location>
</feature>
<keyword evidence="2" id="KW-0472">Membrane</keyword>
<dbReference type="eggNOG" id="ENOG502S67X">
    <property type="taxonomic scope" value="Eukaryota"/>
</dbReference>
<reference evidence="3 4" key="1">
    <citation type="journal article" date="2013" name="PLoS Genet.">
        <title>Comparative genome structure, secondary metabolite, and effector coding capacity across Cochliobolus pathogens.</title>
        <authorList>
            <person name="Condon B.J."/>
            <person name="Leng Y."/>
            <person name="Wu D."/>
            <person name="Bushley K.E."/>
            <person name="Ohm R.A."/>
            <person name="Otillar R."/>
            <person name="Martin J."/>
            <person name="Schackwitz W."/>
            <person name="Grimwood J."/>
            <person name="MohdZainudin N."/>
            <person name="Xue C."/>
            <person name="Wang R."/>
            <person name="Manning V.A."/>
            <person name="Dhillon B."/>
            <person name="Tu Z.J."/>
            <person name="Steffenson B.J."/>
            <person name="Salamov A."/>
            <person name="Sun H."/>
            <person name="Lowry S."/>
            <person name="LaButti K."/>
            <person name="Han J."/>
            <person name="Copeland A."/>
            <person name="Lindquist E."/>
            <person name="Barry K."/>
            <person name="Schmutz J."/>
            <person name="Baker S.E."/>
            <person name="Ciuffetti L.M."/>
            <person name="Grigoriev I.V."/>
            <person name="Zhong S."/>
            <person name="Turgeon B.G."/>
        </authorList>
    </citation>
    <scope>NUCLEOTIDE SEQUENCE [LARGE SCALE GENOMIC DNA]</scope>
    <source>
        <strain evidence="3 4">26-R-13</strain>
    </source>
</reference>
<dbReference type="EMBL" id="KI964603">
    <property type="protein sequence ID" value="EUC33774.1"/>
    <property type="molecule type" value="Genomic_DNA"/>
</dbReference>
<proteinExistence type="predicted"/>
<keyword evidence="2" id="KW-0812">Transmembrane</keyword>
<feature type="transmembrane region" description="Helical" evidence="2">
    <location>
        <begin position="32"/>
        <end position="54"/>
    </location>
</feature>
<accession>W6YE32</accession>
<keyword evidence="4" id="KW-1185">Reference proteome</keyword>
<feature type="transmembrane region" description="Helical" evidence="2">
    <location>
        <begin position="214"/>
        <end position="235"/>
    </location>
</feature>